<dbReference type="SUPFAM" id="SSF46785">
    <property type="entry name" value="Winged helix' DNA-binding domain"/>
    <property type="match status" value="1"/>
</dbReference>
<gene>
    <name evidence="5" type="ORF">GCM10023205_03400</name>
</gene>
<name>A0ABP9GKV4_9ACTN</name>
<dbReference type="PROSITE" id="PS50987">
    <property type="entry name" value="HTH_ARSR_2"/>
    <property type="match status" value="1"/>
</dbReference>
<accession>A0ABP9GKV4</accession>
<dbReference type="InterPro" id="IPR001845">
    <property type="entry name" value="HTH_ArsR_DNA-bd_dom"/>
</dbReference>
<evidence type="ECO:0000256" key="1">
    <source>
        <dbReference type="ARBA" id="ARBA00023015"/>
    </source>
</evidence>
<reference evidence="6" key="1">
    <citation type="journal article" date="2019" name="Int. J. Syst. Evol. Microbiol.">
        <title>The Global Catalogue of Microorganisms (GCM) 10K type strain sequencing project: providing services to taxonomists for standard genome sequencing and annotation.</title>
        <authorList>
            <consortium name="The Broad Institute Genomics Platform"/>
            <consortium name="The Broad Institute Genome Sequencing Center for Infectious Disease"/>
            <person name="Wu L."/>
            <person name="Ma J."/>
        </authorList>
    </citation>
    <scope>NUCLEOTIDE SEQUENCE [LARGE SCALE GENOMIC DNA]</scope>
    <source>
        <strain evidence="6">JCM 17986</strain>
    </source>
</reference>
<dbReference type="Proteomes" id="UP001500466">
    <property type="component" value="Unassembled WGS sequence"/>
</dbReference>
<dbReference type="InterPro" id="IPR036388">
    <property type="entry name" value="WH-like_DNA-bd_sf"/>
</dbReference>
<comment type="caution">
    <text evidence="5">The sequence shown here is derived from an EMBL/GenBank/DDBJ whole genome shotgun (WGS) entry which is preliminary data.</text>
</comment>
<evidence type="ECO:0000259" key="4">
    <source>
        <dbReference type="PROSITE" id="PS50987"/>
    </source>
</evidence>
<dbReference type="RefSeq" id="WP_345673393.1">
    <property type="nucleotide sequence ID" value="NZ_BAABHS010000001.1"/>
</dbReference>
<keyword evidence="3" id="KW-0804">Transcription</keyword>
<dbReference type="InterPro" id="IPR011991">
    <property type="entry name" value="ArsR-like_HTH"/>
</dbReference>
<dbReference type="PRINTS" id="PR00778">
    <property type="entry name" value="HTHARSR"/>
</dbReference>
<evidence type="ECO:0000256" key="3">
    <source>
        <dbReference type="ARBA" id="ARBA00023163"/>
    </source>
</evidence>
<dbReference type="PANTHER" id="PTHR43132">
    <property type="entry name" value="ARSENICAL RESISTANCE OPERON REPRESSOR ARSR-RELATED"/>
    <property type="match status" value="1"/>
</dbReference>
<evidence type="ECO:0000313" key="5">
    <source>
        <dbReference type="EMBL" id="GAA4946859.1"/>
    </source>
</evidence>
<sequence>MGFWKVNADTLAGSRFAVSPLAETNAALRTLAGINCTQGGIERWVATHRPAFLRRLADDPLTERLLRAATAPRWTADFFGPRPPTTAEPTFAAELAVLRATPPETVWHDLEVTLHGPLPAELRGRTDLADRAADLFAWVWREAVLPTWERRRRILTADIVARTTQLTQGGWAAALSGMKPGIRWLGDGRLQINTYDYPPRDISGAELSFLPVTFHTSHVAWDEPHRYAVIYPCSGLLAETGTVRAAAPLRRLLGPARADVLVLLGTPLSTTHLVELTGQPLGSVGRHLKLLREAGLANRRRAGRSVLYYRTALGDALAQPHTRD</sequence>
<feature type="domain" description="HTH arsR-type" evidence="4">
    <location>
        <begin position="237"/>
        <end position="324"/>
    </location>
</feature>
<evidence type="ECO:0000313" key="6">
    <source>
        <dbReference type="Proteomes" id="UP001500466"/>
    </source>
</evidence>
<organism evidence="5 6">
    <name type="scientific">Yinghuangia aomiensis</name>
    <dbReference type="NCBI Taxonomy" id="676205"/>
    <lineage>
        <taxon>Bacteria</taxon>
        <taxon>Bacillati</taxon>
        <taxon>Actinomycetota</taxon>
        <taxon>Actinomycetes</taxon>
        <taxon>Kitasatosporales</taxon>
        <taxon>Streptomycetaceae</taxon>
        <taxon>Yinghuangia</taxon>
    </lineage>
</organism>
<proteinExistence type="predicted"/>
<dbReference type="SMART" id="SM00418">
    <property type="entry name" value="HTH_ARSR"/>
    <property type="match status" value="1"/>
</dbReference>
<dbReference type="EMBL" id="BAABHS010000001">
    <property type="protein sequence ID" value="GAA4946859.1"/>
    <property type="molecule type" value="Genomic_DNA"/>
</dbReference>
<dbReference type="CDD" id="cd00090">
    <property type="entry name" value="HTH_ARSR"/>
    <property type="match status" value="1"/>
</dbReference>
<protein>
    <submittedName>
        <fullName evidence="5">Winged helix-turn-helix domain-containing protein</fullName>
    </submittedName>
</protein>
<dbReference type="Gene3D" id="1.10.10.10">
    <property type="entry name" value="Winged helix-like DNA-binding domain superfamily/Winged helix DNA-binding domain"/>
    <property type="match status" value="1"/>
</dbReference>
<keyword evidence="1" id="KW-0805">Transcription regulation</keyword>
<keyword evidence="2" id="KW-0238">DNA-binding</keyword>
<dbReference type="InterPro" id="IPR051011">
    <property type="entry name" value="Metal_resp_trans_reg"/>
</dbReference>
<dbReference type="InterPro" id="IPR036390">
    <property type="entry name" value="WH_DNA-bd_sf"/>
</dbReference>
<dbReference type="PANTHER" id="PTHR43132:SF6">
    <property type="entry name" value="HTH-TYPE TRANSCRIPTIONAL REPRESSOR CZRA"/>
    <property type="match status" value="1"/>
</dbReference>
<keyword evidence="6" id="KW-1185">Reference proteome</keyword>
<evidence type="ECO:0000256" key="2">
    <source>
        <dbReference type="ARBA" id="ARBA00023125"/>
    </source>
</evidence>